<reference evidence="1" key="1">
    <citation type="submission" date="2021-06" db="EMBL/GenBank/DDBJ databases">
        <authorList>
            <person name="Kallberg Y."/>
            <person name="Tangrot J."/>
            <person name="Rosling A."/>
        </authorList>
    </citation>
    <scope>NUCLEOTIDE SEQUENCE</scope>
    <source>
        <strain evidence="1">AU212A</strain>
    </source>
</reference>
<gene>
    <name evidence="1" type="ORF">SCALOS_LOCUS10564</name>
</gene>
<feature type="non-terminal residue" evidence="1">
    <location>
        <position position="1"/>
    </location>
</feature>
<dbReference type="Proteomes" id="UP000789860">
    <property type="component" value="Unassembled WGS sequence"/>
</dbReference>
<feature type="non-terminal residue" evidence="1">
    <location>
        <position position="56"/>
    </location>
</feature>
<sequence length="56" mass="6697">NKSKRLRIEQDLRTEQNITKYYPSTQVENEDVTEYETEEIVTNGQIILQPEIEKEI</sequence>
<protein>
    <submittedName>
        <fullName evidence="1">9382_t:CDS:1</fullName>
    </submittedName>
</protein>
<name>A0ACA9PDE1_9GLOM</name>
<evidence type="ECO:0000313" key="2">
    <source>
        <dbReference type="Proteomes" id="UP000789860"/>
    </source>
</evidence>
<dbReference type="EMBL" id="CAJVPM010040247">
    <property type="protein sequence ID" value="CAG8702859.1"/>
    <property type="molecule type" value="Genomic_DNA"/>
</dbReference>
<accession>A0ACA9PDE1</accession>
<comment type="caution">
    <text evidence="1">The sequence shown here is derived from an EMBL/GenBank/DDBJ whole genome shotgun (WGS) entry which is preliminary data.</text>
</comment>
<evidence type="ECO:0000313" key="1">
    <source>
        <dbReference type="EMBL" id="CAG8702859.1"/>
    </source>
</evidence>
<keyword evidence="2" id="KW-1185">Reference proteome</keyword>
<proteinExistence type="predicted"/>
<organism evidence="1 2">
    <name type="scientific">Scutellospora calospora</name>
    <dbReference type="NCBI Taxonomy" id="85575"/>
    <lineage>
        <taxon>Eukaryota</taxon>
        <taxon>Fungi</taxon>
        <taxon>Fungi incertae sedis</taxon>
        <taxon>Mucoromycota</taxon>
        <taxon>Glomeromycotina</taxon>
        <taxon>Glomeromycetes</taxon>
        <taxon>Diversisporales</taxon>
        <taxon>Gigasporaceae</taxon>
        <taxon>Scutellospora</taxon>
    </lineage>
</organism>